<comment type="cofactor">
    <cofactor evidence="3">
        <name>[2Fe-2S] cluster</name>
        <dbReference type="ChEBI" id="CHEBI:190135"/>
    </cofactor>
</comment>
<dbReference type="InterPro" id="IPR017938">
    <property type="entry name" value="Riboflavin_synthase-like_b-brl"/>
</dbReference>
<organism evidence="6 7">
    <name type="scientific">Tahibacter aquaticus</name>
    <dbReference type="NCBI Taxonomy" id="520092"/>
    <lineage>
        <taxon>Bacteria</taxon>
        <taxon>Pseudomonadati</taxon>
        <taxon>Pseudomonadota</taxon>
        <taxon>Gammaproteobacteria</taxon>
        <taxon>Lysobacterales</taxon>
        <taxon>Rhodanobacteraceae</taxon>
        <taxon>Tahibacter</taxon>
    </lineage>
</organism>
<dbReference type="SUPFAM" id="SSF63380">
    <property type="entry name" value="Riboflavin synthase domain-like"/>
    <property type="match status" value="1"/>
</dbReference>
<keyword evidence="6" id="KW-0223">Dioxygenase</keyword>
<keyword evidence="2" id="KW-0455">Luminescence</keyword>
<reference evidence="6 7" key="1">
    <citation type="submission" date="2019-03" db="EMBL/GenBank/DDBJ databases">
        <title>Genomic Encyclopedia of Type Strains, Phase IV (KMG-IV): sequencing the most valuable type-strain genomes for metagenomic binning, comparative biology and taxonomic classification.</title>
        <authorList>
            <person name="Goeker M."/>
        </authorList>
    </citation>
    <scope>NUCLEOTIDE SEQUENCE [LARGE SCALE GENOMIC DNA]</scope>
    <source>
        <strain evidence="6 7">DSM 21667</strain>
    </source>
</reference>
<proteinExistence type="inferred from homology"/>
<protein>
    <submittedName>
        <fullName evidence="6">3-phenylpropionate/trans-cinnamate dioxygenase ferredoxin reductase subunit</fullName>
    </submittedName>
</protein>
<evidence type="ECO:0000256" key="2">
    <source>
        <dbReference type="ARBA" id="ARBA00023223"/>
    </source>
</evidence>
<dbReference type="InterPro" id="IPR039261">
    <property type="entry name" value="FNR_nucleotide-bd"/>
</dbReference>
<evidence type="ECO:0000259" key="5">
    <source>
        <dbReference type="PROSITE" id="PS51384"/>
    </source>
</evidence>
<dbReference type="Gene3D" id="2.40.30.10">
    <property type="entry name" value="Translation factors"/>
    <property type="match status" value="1"/>
</dbReference>
<dbReference type="InterPro" id="IPR050415">
    <property type="entry name" value="MRET"/>
</dbReference>
<dbReference type="EMBL" id="SNZH01000004">
    <property type="protein sequence ID" value="TDR45636.1"/>
    <property type="molecule type" value="Genomic_DNA"/>
</dbReference>
<evidence type="ECO:0000313" key="6">
    <source>
        <dbReference type="EMBL" id="TDR45636.1"/>
    </source>
</evidence>
<accession>A0A4V3DMS3</accession>
<dbReference type="Proteomes" id="UP000295293">
    <property type="component" value="Unassembled WGS sequence"/>
</dbReference>
<dbReference type="GO" id="GO:0008218">
    <property type="term" value="P:bioluminescence"/>
    <property type="evidence" value="ECO:0007669"/>
    <property type="project" value="UniProtKB-KW"/>
</dbReference>
<evidence type="ECO:0000256" key="3">
    <source>
        <dbReference type="ARBA" id="ARBA00034078"/>
    </source>
</evidence>
<sequence length="240" mass="26201">MNSQTVTLEVEQIAALSRQVLRVGLRAADDRLPRYEAGQYLKLVMPDGSLRALSIASAPESEGIELQVQQRAGAGTGAVVEHLRRSATVDCHMPYGSCRLPGDQRPVVMIAGGTGIAPMRAMLTSSIARAETRAIWIYWGVATAEALFLHEELQALATQHPRVRYRPVVEHPDAGWRGAIGLPHERALTEHPAIAQMTIFCSGSPAMGRAVFHALHAHGVPADQFHCDWLDILRARNEPI</sequence>
<evidence type="ECO:0000256" key="1">
    <source>
        <dbReference type="ARBA" id="ARBA00023002"/>
    </source>
</evidence>
<dbReference type="PROSITE" id="PS51384">
    <property type="entry name" value="FAD_FR"/>
    <property type="match status" value="1"/>
</dbReference>
<dbReference type="PRINTS" id="PR00371">
    <property type="entry name" value="FPNCR"/>
</dbReference>
<evidence type="ECO:0000313" key="7">
    <source>
        <dbReference type="Proteomes" id="UP000295293"/>
    </source>
</evidence>
<dbReference type="PANTHER" id="PTHR47354">
    <property type="entry name" value="NADH OXIDOREDUCTASE HCR"/>
    <property type="match status" value="1"/>
</dbReference>
<comment type="similarity">
    <text evidence="4">Belongs to the Fre/LuxG FAD/NAD(P) flavoprotein oxidoreductase family.</text>
</comment>
<comment type="caution">
    <text evidence="6">The sequence shown here is derived from an EMBL/GenBank/DDBJ whole genome shotgun (WGS) entry which is preliminary data.</text>
</comment>
<keyword evidence="1" id="KW-0560">Oxidoreductase</keyword>
<dbReference type="Pfam" id="PF00175">
    <property type="entry name" value="NAD_binding_1"/>
    <property type="match status" value="1"/>
</dbReference>
<evidence type="ECO:0000256" key="4">
    <source>
        <dbReference type="ARBA" id="ARBA00038177"/>
    </source>
</evidence>
<dbReference type="GO" id="GO:0051213">
    <property type="term" value="F:dioxygenase activity"/>
    <property type="evidence" value="ECO:0007669"/>
    <property type="project" value="UniProtKB-KW"/>
</dbReference>
<dbReference type="PANTHER" id="PTHR47354:SF7">
    <property type="entry name" value="NAD(P)H-FLAVIN REDUCTASE"/>
    <property type="match status" value="1"/>
</dbReference>
<feature type="domain" description="FAD-binding FR-type" evidence="5">
    <location>
        <begin position="3"/>
        <end position="101"/>
    </location>
</feature>
<name>A0A4V3DMS3_9GAMM</name>
<dbReference type="SUPFAM" id="SSF52343">
    <property type="entry name" value="Ferredoxin reductase-like, C-terminal NADP-linked domain"/>
    <property type="match status" value="1"/>
</dbReference>
<keyword evidence="7" id="KW-1185">Reference proteome</keyword>
<dbReference type="OrthoDB" id="9806195at2"/>
<dbReference type="PRINTS" id="PR00410">
    <property type="entry name" value="PHEHYDRXLASE"/>
</dbReference>
<dbReference type="Gene3D" id="3.40.50.80">
    <property type="entry name" value="Nucleotide-binding domain of ferredoxin-NADP reductase (FNR) module"/>
    <property type="match status" value="1"/>
</dbReference>
<dbReference type="InterPro" id="IPR017927">
    <property type="entry name" value="FAD-bd_FR_type"/>
</dbReference>
<dbReference type="AlphaFoldDB" id="A0A4V3DMS3"/>
<dbReference type="RefSeq" id="WP_133818010.1">
    <property type="nucleotide sequence ID" value="NZ_SNZH01000004.1"/>
</dbReference>
<dbReference type="InterPro" id="IPR001709">
    <property type="entry name" value="Flavoprot_Pyr_Nucl_cyt_Rdtase"/>
</dbReference>
<gene>
    <name evidence="6" type="ORF">DFR29_10464</name>
</gene>
<dbReference type="InterPro" id="IPR001433">
    <property type="entry name" value="OxRdtase_FAD/NAD-bd"/>
</dbReference>